<dbReference type="Proteomes" id="UP001216057">
    <property type="component" value="Unassembled WGS sequence"/>
</dbReference>
<comment type="caution">
    <text evidence="2">The sequence shown here is derived from an EMBL/GenBank/DDBJ whole genome shotgun (WGS) entry which is preliminary data.</text>
</comment>
<evidence type="ECO:0000313" key="3">
    <source>
        <dbReference type="Proteomes" id="UP001216057"/>
    </source>
</evidence>
<keyword evidence="3" id="KW-1185">Reference proteome</keyword>
<organism evidence="2 3">
    <name type="scientific">Exercitatus varius</name>
    <dbReference type="NCBI Taxonomy" id="67857"/>
    <lineage>
        <taxon>Bacteria</taxon>
        <taxon>Pseudomonadati</taxon>
        <taxon>Pseudomonadota</taxon>
        <taxon>Gammaproteobacteria</taxon>
        <taxon>Pasteurellales</taxon>
        <taxon>Pasteurellaceae</taxon>
        <taxon>Exercitatus</taxon>
    </lineage>
</organism>
<dbReference type="SUPFAM" id="SSF56037">
    <property type="entry name" value="PheT/TilS domain"/>
    <property type="match status" value="1"/>
</dbReference>
<dbReference type="PANTHER" id="PTHR39209">
    <property type="match status" value="1"/>
</dbReference>
<dbReference type="GO" id="GO:0016874">
    <property type="term" value="F:ligase activity"/>
    <property type="evidence" value="ECO:0007669"/>
    <property type="project" value="UniProtKB-KW"/>
</dbReference>
<dbReference type="Gene3D" id="3.50.40.10">
    <property type="entry name" value="Phenylalanyl-trna Synthetase, Chain B, domain 3"/>
    <property type="match status" value="1"/>
</dbReference>
<accession>A0ABT6ER09</accession>
<gene>
    <name evidence="2" type="ORF">P7M32_06005</name>
</gene>
<sequence length="234" mass="25860">MKFKIAAEIFEKIPHFCAGILVVKGFDNSKHYPEIDILLEQAVAAGEKRFADVKVKESPLITPYREAFQALDINPNKFQCSAEALFTRIAKGKGLPHINPLVDLNNAISLTYTLPMGTHDLGISEQDIEMRPAKDDDSFIPFGATESESVPAGEVVYAVGNQVRTRRWTWRQSEIGKIGTDTTYVFFPIDGFVGVNDEAVCQATTALAEMLEKLGANHIKTGFVDKAHPEMDLS</sequence>
<dbReference type="EMBL" id="JARQTX010000006">
    <property type="protein sequence ID" value="MDG2945981.1"/>
    <property type="molecule type" value="Genomic_DNA"/>
</dbReference>
<feature type="domain" description="B3/B4 tRNA-binding" evidence="1">
    <location>
        <begin position="61"/>
        <end position="216"/>
    </location>
</feature>
<dbReference type="SMART" id="SM00873">
    <property type="entry name" value="B3_4"/>
    <property type="match status" value="1"/>
</dbReference>
<reference evidence="2 3" key="1">
    <citation type="submission" date="2023-03" db="EMBL/GenBank/DDBJ databases">
        <title>Classification of Bisgaard taxon 6 and taxon 10 as Exercitatus varius gen. nov., spec. nov.</title>
        <authorList>
            <person name="Christensen H."/>
        </authorList>
    </citation>
    <scope>NUCLEOTIDE SEQUENCE [LARGE SCALE GENOMIC DNA]</scope>
    <source>
        <strain evidence="2 3">23350_01</strain>
    </source>
</reference>
<keyword evidence="2" id="KW-0436">Ligase</keyword>
<name>A0ABT6ER09_9PAST</name>
<proteinExistence type="predicted"/>
<dbReference type="InterPro" id="IPR020825">
    <property type="entry name" value="Phe-tRNA_synthase-like_B3/B4"/>
</dbReference>
<evidence type="ECO:0000259" key="1">
    <source>
        <dbReference type="SMART" id="SM00873"/>
    </source>
</evidence>
<dbReference type="RefSeq" id="WP_317485907.1">
    <property type="nucleotide sequence ID" value="NZ_JARQTX010000006.1"/>
</dbReference>
<evidence type="ECO:0000313" key="2">
    <source>
        <dbReference type="EMBL" id="MDG2945981.1"/>
    </source>
</evidence>
<dbReference type="PANTHER" id="PTHR39209:SF2">
    <property type="entry name" value="CYTOPLASMIC PROTEIN"/>
    <property type="match status" value="1"/>
</dbReference>
<dbReference type="Pfam" id="PF03483">
    <property type="entry name" value="B3_4"/>
    <property type="match status" value="1"/>
</dbReference>
<dbReference type="InterPro" id="IPR005146">
    <property type="entry name" value="B3/B4_tRNA-bd"/>
</dbReference>
<protein>
    <submittedName>
        <fullName evidence="2">Phenylalanine--tRNA ligase beta subunit-related protein</fullName>
    </submittedName>
</protein>